<protein>
    <recommendedName>
        <fullName evidence="3">Lipoprotein</fullName>
    </recommendedName>
</protein>
<dbReference type="EMBL" id="CP002959">
    <property type="protein sequence ID" value="AFM13957.1"/>
    <property type="molecule type" value="Genomic_DNA"/>
</dbReference>
<proteinExistence type="predicted"/>
<evidence type="ECO:0000313" key="1">
    <source>
        <dbReference type="EMBL" id="AFM13957.1"/>
    </source>
</evidence>
<sequence>MLSFMRISKLYLALLGLGFVFVACKEEPETTYMQRIRQPSPSQIPPDYKYPVTIPVDMKSEHYFDQSELYSEKAEKPQGEWRTVSLIPNVQLEFPKAISFRSNYQMLNEKPYSLSPAPLPLERYSFVDPALEIAITNDPENRGSEACTTTIHFDIIPNITVQSYAKRRIREDPMFYSLVKRINVPRKGFYVKISDMFTYIHELWLENGTGLYRLKVVEPFGRIPEKSRLTSTEVLYILFSIKLPALQP</sequence>
<reference evidence="1 2" key="1">
    <citation type="submission" date="2012-06" db="EMBL/GenBank/DDBJ databases">
        <title>The complete chromosome of genome of Turneriella parva DSM 21527.</title>
        <authorList>
            <consortium name="US DOE Joint Genome Institute (JGI-PGF)"/>
            <person name="Lucas S."/>
            <person name="Han J."/>
            <person name="Lapidus A."/>
            <person name="Bruce D."/>
            <person name="Goodwin L."/>
            <person name="Pitluck S."/>
            <person name="Peters L."/>
            <person name="Kyrpides N."/>
            <person name="Mavromatis K."/>
            <person name="Ivanova N."/>
            <person name="Mikhailova N."/>
            <person name="Chertkov O."/>
            <person name="Detter J.C."/>
            <person name="Tapia R."/>
            <person name="Han C."/>
            <person name="Land M."/>
            <person name="Hauser L."/>
            <person name="Markowitz V."/>
            <person name="Cheng J.-F."/>
            <person name="Hugenholtz P."/>
            <person name="Woyke T."/>
            <person name="Wu D."/>
            <person name="Gronow S."/>
            <person name="Wellnitz S."/>
            <person name="Brambilla E."/>
            <person name="Klenk H.-P."/>
            <person name="Eisen J.A."/>
        </authorList>
    </citation>
    <scope>NUCLEOTIDE SEQUENCE [LARGE SCALE GENOMIC DNA]</scope>
    <source>
        <strain evidence="2">ATCC BAA-1111 / DSM 21527 / NCTC 11395 / H</strain>
    </source>
</reference>
<dbReference type="KEGG" id="tpx:Turpa_3319"/>
<dbReference type="AlphaFoldDB" id="I4B9K0"/>
<accession>I4B9K0</accession>
<organism evidence="1 2">
    <name type="scientific">Turneriella parva (strain ATCC BAA-1111 / DSM 21527 / NCTC 11395 / H)</name>
    <name type="common">Leptospira parva</name>
    <dbReference type="NCBI Taxonomy" id="869212"/>
    <lineage>
        <taxon>Bacteria</taxon>
        <taxon>Pseudomonadati</taxon>
        <taxon>Spirochaetota</taxon>
        <taxon>Spirochaetia</taxon>
        <taxon>Leptospirales</taxon>
        <taxon>Leptospiraceae</taxon>
        <taxon>Turneriella</taxon>
    </lineage>
</organism>
<dbReference type="HOGENOM" id="CLU_1119777_0_0_12"/>
<dbReference type="STRING" id="869212.Turpa_3319"/>
<dbReference type="Proteomes" id="UP000006048">
    <property type="component" value="Chromosome"/>
</dbReference>
<name>I4B9K0_TURPD</name>
<evidence type="ECO:0000313" key="2">
    <source>
        <dbReference type="Proteomes" id="UP000006048"/>
    </source>
</evidence>
<evidence type="ECO:0008006" key="3">
    <source>
        <dbReference type="Google" id="ProtNLM"/>
    </source>
</evidence>
<gene>
    <name evidence="1" type="ordered locus">Turpa_3319</name>
</gene>
<dbReference type="PROSITE" id="PS51257">
    <property type="entry name" value="PROKAR_LIPOPROTEIN"/>
    <property type="match status" value="1"/>
</dbReference>
<keyword evidence="2" id="KW-1185">Reference proteome</keyword>